<evidence type="ECO:0000259" key="4">
    <source>
        <dbReference type="Pfam" id="PF02120"/>
    </source>
</evidence>
<dbReference type="EMBL" id="NGUP01000002">
    <property type="protein sequence ID" value="OWS70430.1"/>
    <property type="molecule type" value="Genomic_DNA"/>
</dbReference>
<name>A0A254PV50_9BURK</name>
<dbReference type="GO" id="GO:0044780">
    <property type="term" value="P:bacterial-type flagellum assembly"/>
    <property type="evidence" value="ECO:0007669"/>
    <property type="project" value="InterPro"/>
</dbReference>
<dbReference type="Gene3D" id="3.30.750.140">
    <property type="match status" value="1"/>
</dbReference>
<comment type="caution">
    <text evidence="5">The sequence shown here is derived from an EMBL/GenBank/DDBJ whole genome shotgun (WGS) entry which is preliminary data.</text>
</comment>
<feature type="domain" description="Flagellar hook-length control protein-like C-terminal" evidence="4">
    <location>
        <begin position="249"/>
        <end position="327"/>
    </location>
</feature>
<dbReference type="OrthoDB" id="8596319at2"/>
<evidence type="ECO:0000313" key="6">
    <source>
        <dbReference type="Proteomes" id="UP000197528"/>
    </source>
</evidence>
<reference evidence="5 6" key="1">
    <citation type="submission" date="2017-05" db="EMBL/GenBank/DDBJ databases">
        <title>Genome of Polynucleobacter sp. MWH-Feld-100.</title>
        <authorList>
            <person name="Hahn M.W."/>
        </authorList>
    </citation>
    <scope>NUCLEOTIDE SEQUENCE [LARGE SCALE GENOMIC DNA]</scope>
    <source>
        <strain evidence="5 6">MWH-Feld-100</strain>
    </source>
</reference>
<dbReference type="Pfam" id="PF02120">
    <property type="entry name" value="Flg_hook"/>
    <property type="match status" value="1"/>
</dbReference>
<dbReference type="InterPro" id="IPR001635">
    <property type="entry name" value="Flag_hook_Flik"/>
</dbReference>
<dbReference type="CDD" id="cd17470">
    <property type="entry name" value="T3SS_Flik_C"/>
    <property type="match status" value="1"/>
</dbReference>
<gene>
    <name evidence="5" type="ORF">CBI31_03065</name>
</gene>
<dbReference type="InterPro" id="IPR021136">
    <property type="entry name" value="Flagellar_hook_control-like_C"/>
</dbReference>
<sequence>MNIDLKAQTQSLLNNSVGQEAGGSSNTKAGAATLPIFSQLLSSQAKVFQDLDAKNTVNTAQLLSPNVVQASKLQAKDNPHQEEVRAAVSRQADAFINIAKAGEIHSVQTSTAQNPQSTQPRNEFPFAKLAEMQAQAKNMRVISREPGLNTDAEILQAQARRQGPAQALSKNATFEMPEKDQLVAKKSTNLETEAITAMGILASENQGQGSQADTGGESEFSNAPIQANTMHGQVHAQFGSLQWSEEISQRMILMVGANMHLAVLNLNPDNLGLLKIVITVKDHQVNATFVSNNADVRQALQDGLEHLRSSMSQADLVLEQADVRSGLSYEESQASALASQAESGANFDLSSEHQNALSQVLNDQAPKGSKAQGQPMQYDGTVSVFV</sequence>
<dbReference type="Proteomes" id="UP000197528">
    <property type="component" value="Unassembled WGS sequence"/>
</dbReference>
<evidence type="ECO:0000256" key="1">
    <source>
        <dbReference type="ARBA" id="ARBA00003944"/>
    </source>
</evidence>
<protein>
    <recommendedName>
        <fullName evidence="4">Flagellar hook-length control protein-like C-terminal domain-containing protein</fullName>
    </recommendedName>
</protein>
<evidence type="ECO:0000256" key="2">
    <source>
        <dbReference type="ARBA" id="ARBA00009149"/>
    </source>
</evidence>
<keyword evidence="6" id="KW-1185">Reference proteome</keyword>
<accession>A0A254PV50</accession>
<dbReference type="PANTHER" id="PTHR37533:SF2">
    <property type="entry name" value="FLAGELLAR HOOK-LENGTH CONTROL PROTEIN"/>
    <property type="match status" value="1"/>
</dbReference>
<evidence type="ECO:0000313" key="5">
    <source>
        <dbReference type="EMBL" id="OWS70430.1"/>
    </source>
</evidence>
<dbReference type="PANTHER" id="PTHR37533">
    <property type="entry name" value="FLAGELLAR HOOK-LENGTH CONTROL PROTEIN"/>
    <property type="match status" value="1"/>
</dbReference>
<dbReference type="InterPro" id="IPR038610">
    <property type="entry name" value="FliK-like_C_sf"/>
</dbReference>
<dbReference type="GO" id="GO:0009424">
    <property type="term" value="C:bacterial-type flagellum hook"/>
    <property type="evidence" value="ECO:0007669"/>
    <property type="project" value="InterPro"/>
</dbReference>
<comment type="function">
    <text evidence="1">Controls the length of the flagellar hook.</text>
</comment>
<dbReference type="PRINTS" id="PR01007">
    <property type="entry name" value="FLGHOOKFLIK"/>
</dbReference>
<proteinExistence type="inferred from homology"/>
<organism evidence="5 6">
    <name type="scientific">Polynucleobacter campilacus</name>
    <dbReference type="NCBI Taxonomy" id="1743163"/>
    <lineage>
        <taxon>Bacteria</taxon>
        <taxon>Pseudomonadati</taxon>
        <taxon>Pseudomonadota</taxon>
        <taxon>Betaproteobacteria</taxon>
        <taxon>Burkholderiales</taxon>
        <taxon>Burkholderiaceae</taxon>
        <taxon>Polynucleobacter</taxon>
    </lineage>
</organism>
<evidence type="ECO:0000256" key="3">
    <source>
        <dbReference type="ARBA" id="ARBA00022795"/>
    </source>
</evidence>
<dbReference type="InterPro" id="IPR052563">
    <property type="entry name" value="FliK"/>
</dbReference>
<dbReference type="RefSeq" id="WP_088524974.1">
    <property type="nucleotide sequence ID" value="NZ_NGUP01000002.1"/>
</dbReference>
<keyword evidence="3" id="KW-1005">Bacterial flagellum biogenesis</keyword>
<comment type="similarity">
    <text evidence="2">Belongs to the FliK family.</text>
</comment>
<dbReference type="AlphaFoldDB" id="A0A254PV50"/>